<dbReference type="Pfam" id="PF00128">
    <property type="entry name" value="Alpha-amylase"/>
    <property type="match status" value="1"/>
</dbReference>
<keyword evidence="5" id="KW-1185">Reference proteome</keyword>
<dbReference type="EMBL" id="VWXF01000014">
    <property type="protein sequence ID" value="NIF24316.1"/>
    <property type="molecule type" value="Genomic_DNA"/>
</dbReference>
<dbReference type="EC" id="3.2.1.93" evidence="2"/>
<organism evidence="4 5">
    <name type="scientific">Candidatus Pantoea multigeneris</name>
    <dbReference type="NCBI Taxonomy" id="2608357"/>
    <lineage>
        <taxon>Bacteria</taxon>
        <taxon>Pseudomonadati</taxon>
        <taxon>Pseudomonadota</taxon>
        <taxon>Gammaproteobacteria</taxon>
        <taxon>Enterobacterales</taxon>
        <taxon>Erwiniaceae</taxon>
        <taxon>Pantoea</taxon>
    </lineage>
</organism>
<evidence type="ECO:0000313" key="5">
    <source>
        <dbReference type="Proteomes" id="UP001515683"/>
    </source>
</evidence>
<dbReference type="PANTHER" id="PTHR10357:SF179">
    <property type="entry name" value="NEUTRAL AND BASIC AMINO ACID TRANSPORT PROTEIN RBAT"/>
    <property type="match status" value="1"/>
</dbReference>
<comment type="similarity">
    <text evidence="1">Belongs to the glycosyl hydrolase 13 family.</text>
</comment>
<name>A0ABX0RG92_9GAMM</name>
<dbReference type="SUPFAM" id="SSF51011">
    <property type="entry name" value="Glycosyl hydrolase domain"/>
    <property type="match status" value="1"/>
</dbReference>
<evidence type="ECO:0000256" key="2">
    <source>
        <dbReference type="NCBIfam" id="TIGR02403"/>
    </source>
</evidence>
<keyword evidence="4" id="KW-0326">Glycosidase</keyword>
<evidence type="ECO:0000313" key="4">
    <source>
        <dbReference type="EMBL" id="NIF24316.1"/>
    </source>
</evidence>
<dbReference type="SMART" id="SM00642">
    <property type="entry name" value="Aamy"/>
    <property type="match status" value="1"/>
</dbReference>
<sequence length="560" mass="64149">MQESHALAALPWWRTATVYQIYPRSFQDSTGSGIGDLAGITQRLDYLSALGVDALWITPFFTSPQVDNGYDVADYYAIDPMFGTLEAFEQLVTQAHQRGLRIILDMVFNHTSTQHEWFQRAENGEFPWVDFYIWRKGSPDAPPNNWQSKFGGSAWAWSEKRQSYYLHLFAPEQADLNWENPLVRAALKSVCHYWADKGVDGLRLDVINLVSKQQDFHDDIEGGDGRSFYTDGPRIHEFLQEFNREVFAPRGLMTVGEMSSTSLARCQRYAAHTAQELSMAFNFHHLKVDYPAGNKWALAAPDYIALKQLFAQWQQGMCGIAWSALFWCNHDQPRIVSRFGDDGEHRSTAAKCWAMLLHGMQGTPFIYQGEEIGMTNPHYSRIDQYQDVESRNIHAAWLAAGQAESEILAILASKSRDNSRTPMQWESSEQAGFTTGIPWLPLADNVQQVNVQAALADDESVYYTYQRLIALRKRYAILTLGNYQDLQPQHAAVWCYQRRWQGQTLLVVGNMTAETQRFQVHVEAAEWQVLLSNYPVPPKPEAIRRLRPFETSYYYLPVKP</sequence>
<keyword evidence="4" id="KW-0378">Hydrolase</keyword>
<dbReference type="InterPro" id="IPR006047">
    <property type="entry name" value="GH13_cat_dom"/>
</dbReference>
<dbReference type="RefSeq" id="WP_167018173.1">
    <property type="nucleotide sequence ID" value="NZ_VWXF01000014.1"/>
</dbReference>
<dbReference type="CDD" id="cd11333">
    <property type="entry name" value="AmyAc_SI_OligoGlu_DGase"/>
    <property type="match status" value="1"/>
</dbReference>
<protein>
    <recommendedName>
        <fullName evidence="2">Alpha,alpha-phosphotrehalase</fullName>
        <ecNumber evidence="2">3.2.1.93</ecNumber>
    </recommendedName>
</protein>
<dbReference type="Gene3D" id="2.60.40.1180">
    <property type="entry name" value="Golgi alpha-mannosidase II"/>
    <property type="match status" value="1"/>
</dbReference>
<reference evidence="4 5" key="1">
    <citation type="journal article" date="2019" name="bioRxiv">
        <title>Bacteria contribute to plant secondary compound degradation in a generalist herbivore system.</title>
        <authorList>
            <person name="Francoeur C.B."/>
            <person name="Khadempour L."/>
            <person name="Moreira-Soto R.D."/>
            <person name="Gotting K."/>
            <person name="Book A.J."/>
            <person name="Pinto-Tomas A.A."/>
            <person name="Keefover-Ring K."/>
            <person name="Currie C.R."/>
        </authorList>
    </citation>
    <scope>NUCLEOTIDE SEQUENCE [LARGE SCALE GENOMIC DNA]</scope>
    <source>
        <strain evidence="4">Acro-835</strain>
    </source>
</reference>
<gene>
    <name evidence="4" type="primary">treC</name>
    <name evidence="4" type="ORF">F3J40_22345</name>
</gene>
<dbReference type="PANTHER" id="PTHR10357">
    <property type="entry name" value="ALPHA-AMYLASE FAMILY MEMBER"/>
    <property type="match status" value="1"/>
</dbReference>
<dbReference type="InterPro" id="IPR013780">
    <property type="entry name" value="Glyco_hydro_b"/>
</dbReference>
<accession>A0ABX0RG92</accession>
<evidence type="ECO:0000259" key="3">
    <source>
        <dbReference type="SMART" id="SM00642"/>
    </source>
</evidence>
<evidence type="ECO:0000256" key="1">
    <source>
        <dbReference type="ARBA" id="ARBA00008061"/>
    </source>
</evidence>
<dbReference type="InterPro" id="IPR017853">
    <property type="entry name" value="GH"/>
</dbReference>
<dbReference type="NCBIfam" id="TIGR02403">
    <property type="entry name" value="trehalose_treC"/>
    <property type="match status" value="1"/>
</dbReference>
<dbReference type="GO" id="GO:0008788">
    <property type="term" value="F:alpha,alpha-phosphotrehalase activity"/>
    <property type="evidence" value="ECO:0007669"/>
    <property type="project" value="UniProtKB-EC"/>
</dbReference>
<dbReference type="InterPro" id="IPR012769">
    <property type="entry name" value="Trehalose_TreC"/>
</dbReference>
<dbReference type="InterPro" id="IPR045857">
    <property type="entry name" value="O16G_dom_2"/>
</dbReference>
<dbReference type="Proteomes" id="UP001515683">
    <property type="component" value="Unassembled WGS sequence"/>
</dbReference>
<dbReference type="Gene3D" id="3.20.20.80">
    <property type="entry name" value="Glycosidases"/>
    <property type="match status" value="1"/>
</dbReference>
<proteinExistence type="inferred from homology"/>
<dbReference type="NCBIfam" id="NF008183">
    <property type="entry name" value="PRK10933.1"/>
    <property type="match status" value="1"/>
</dbReference>
<comment type="caution">
    <text evidence="4">The sequence shown here is derived from an EMBL/GenBank/DDBJ whole genome shotgun (WGS) entry which is preliminary data.</text>
</comment>
<dbReference type="SUPFAM" id="SSF51445">
    <property type="entry name" value="(Trans)glycosidases"/>
    <property type="match status" value="1"/>
</dbReference>
<dbReference type="Gene3D" id="3.90.400.10">
    <property type="entry name" value="Oligo-1,6-glucosidase, Domain 2"/>
    <property type="match status" value="1"/>
</dbReference>
<feature type="domain" description="Glycosyl hydrolase family 13 catalytic" evidence="3">
    <location>
        <begin position="20"/>
        <end position="420"/>
    </location>
</feature>